<feature type="region of interest" description="Disordered" evidence="1">
    <location>
        <begin position="30"/>
        <end position="53"/>
    </location>
</feature>
<accession>A0A8J5WHS2</accession>
<comment type="caution">
    <text evidence="2">The sequence shown here is derived from an EMBL/GenBank/DDBJ whole genome shotgun (WGS) entry which is preliminary data.</text>
</comment>
<protein>
    <submittedName>
        <fullName evidence="2">Uncharacterized protein</fullName>
    </submittedName>
</protein>
<dbReference type="EMBL" id="JAAALK010000081">
    <property type="protein sequence ID" value="KAG8089047.1"/>
    <property type="molecule type" value="Genomic_DNA"/>
</dbReference>
<feature type="compositionally biased region" description="Polar residues" evidence="1">
    <location>
        <begin position="30"/>
        <end position="40"/>
    </location>
</feature>
<proteinExistence type="predicted"/>
<gene>
    <name evidence="2" type="ORF">GUJ93_ZPchr0011g27801</name>
</gene>
<reference evidence="2" key="1">
    <citation type="journal article" date="2021" name="bioRxiv">
        <title>Whole Genome Assembly and Annotation of Northern Wild Rice, Zizania palustris L., Supports a Whole Genome Duplication in the Zizania Genus.</title>
        <authorList>
            <person name="Haas M."/>
            <person name="Kono T."/>
            <person name="Macchietto M."/>
            <person name="Millas R."/>
            <person name="McGilp L."/>
            <person name="Shao M."/>
            <person name="Duquette J."/>
            <person name="Hirsch C.N."/>
            <person name="Kimball J."/>
        </authorList>
    </citation>
    <scope>NUCLEOTIDE SEQUENCE</scope>
    <source>
        <tissue evidence="2">Fresh leaf tissue</tissue>
    </source>
</reference>
<evidence type="ECO:0000313" key="2">
    <source>
        <dbReference type="EMBL" id="KAG8089047.1"/>
    </source>
</evidence>
<sequence>MGNCVVIQGRNEEIEIMGMDAGGEILKQLQSSAASSTPKKVQQDALHSDHGAAVPAQQHLLPAKAATSTPAVVRVKLVIRKQELKRMLHKEAVSLDDMVLSLLHKEAAGEQETISCRGWRPALGSIPEGSDY</sequence>
<evidence type="ECO:0000313" key="3">
    <source>
        <dbReference type="Proteomes" id="UP000729402"/>
    </source>
</evidence>
<organism evidence="2 3">
    <name type="scientific">Zizania palustris</name>
    <name type="common">Northern wild rice</name>
    <dbReference type="NCBI Taxonomy" id="103762"/>
    <lineage>
        <taxon>Eukaryota</taxon>
        <taxon>Viridiplantae</taxon>
        <taxon>Streptophyta</taxon>
        <taxon>Embryophyta</taxon>
        <taxon>Tracheophyta</taxon>
        <taxon>Spermatophyta</taxon>
        <taxon>Magnoliopsida</taxon>
        <taxon>Liliopsida</taxon>
        <taxon>Poales</taxon>
        <taxon>Poaceae</taxon>
        <taxon>BOP clade</taxon>
        <taxon>Oryzoideae</taxon>
        <taxon>Oryzeae</taxon>
        <taxon>Zizaniinae</taxon>
        <taxon>Zizania</taxon>
    </lineage>
</organism>
<evidence type="ECO:0000256" key="1">
    <source>
        <dbReference type="SAM" id="MobiDB-lite"/>
    </source>
</evidence>
<dbReference type="PANTHER" id="PTHR33148:SF46">
    <property type="entry name" value="EMB|CAB85509.1"/>
    <property type="match status" value="1"/>
</dbReference>
<dbReference type="Proteomes" id="UP000729402">
    <property type="component" value="Unassembled WGS sequence"/>
</dbReference>
<dbReference type="AlphaFoldDB" id="A0A8J5WHS2"/>
<dbReference type="OrthoDB" id="1688863at2759"/>
<dbReference type="PANTHER" id="PTHR33148">
    <property type="entry name" value="PLASTID MOVEMENT IMPAIRED PROTEIN-RELATED"/>
    <property type="match status" value="1"/>
</dbReference>
<keyword evidence="3" id="KW-1185">Reference proteome</keyword>
<reference evidence="2" key="2">
    <citation type="submission" date="2021-02" db="EMBL/GenBank/DDBJ databases">
        <authorList>
            <person name="Kimball J.A."/>
            <person name="Haas M.W."/>
            <person name="Macchietto M."/>
            <person name="Kono T."/>
            <person name="Duquette J."/>
            <person name="Shao M."/>
        </authorList>
    </citation>
    <scope>NUCLEOTIDE SEQUENCE</scope>
    <source>
        <tissue evidence="2">Fresh leaf tissue</tissue>
    </source>
</reference>
<name>A0A8J5WHS2_ZIZPA</name>